<dbReference type="SUPFAM" id="SSF58104">
    <property type="entry name" value="Methyl-accepting chemotaxis protein (MCP) signaling domain"/>
    <property type="match status" value="1"/>
</dbReference>
<dbReference type="PROSITE" id="PS50111">
    <property type="entry name" value="CHEMOTAXIS_TRANSDUC_2"/>
    <property type="match status" value="1"/>
</dbReference>
<dbReference type="PROSITE" id="PS50885">
    <property type="entry name" value="HAMP"/>
    <property type="match status" value="1"/>
</dbReference>
<dbReference type="InterPro" id="IPR004090">
    <property type="entry name" value="Chemotax_Me-accpt_rcpt"/>
</dbReference>
<dbReference type="EMBL" id="JBEPMM010000003">
    <property type="protein sequence ID" value="MET3692286.1"/>
    <property type="molecule type" value="Genomic_DNA"/>
</dbReference>
<feature type="domain" description="NIT" evidence="7">
    <location>
        <begin position="53"/>
        <end position="301"/>
    </location>
</feature>
<dbReference type="Pfam" id="PF00015">
    <property type="entry name" value="MCPsignal"/>
    <property type="match status" value="1"/>
</dbReference>
<evidence type="ECO:0000259" key="5">
    <source>
        <dbReference type="PROSITE" id="PS50111"/>
    </source>
</evidence>
<organism evidence="8 9">
    <name type="scientific">Methylobacterium goesingense</name>
    <dbReference type="NCBI Taxonomy" id="243690"/>
    <lineage>
        <taxon>Bacteria</taxon>
        <taxon>Pseudomonadati</taxon>
        <taxon>Pseudomonadota</taxon>
        <taxon>Alphaproteobacteria</taxon>
        <taxon>Hyphomicrobiales</taxon>
        <taxon>Methylobacteriaceae</taxon>
        <taxon>Methylobacterium</taxon>
    </lineage>
</organism>
<dbReference type="PANTHER" id="PTHR32089">
    <property type="entry name" value="METHYL-ACCEPTING CHEMOTAXIS PROTEIN MCPB"/>
    <property type="match status" value="1"/>
</dbReference>
<protein>
    <submittedName>
        <fullName evidence="8">Methyl-accepting chemotaxis protein</fullName>
    </submittedName>
</protein>
<evidence type="ECO:0000313" key="8">
    <source>
        <dbReference type="EMBL" id="MET3692286.1"/>
    </source>
</evidence>
<dbReference type="PRINTS" id="PR00260">
    <property type="entry name" value="CHEMTRNSDUCR"/>
</dbReference>
<dbReference type="Pfam" id="PF08376">
    <property type="entry name" value="NIT"/>
    <property type="match status" value="1"/>
</dbReference>
<evidence type="ECO:0000259" key="7">
    <source>
        <dbReference type="PROSITE" id="PS50906"/>
    </source>
</evidence>
<feature type="domain" description="HAMP" evidence="6">
    <location>
        <begin position="332"/>
        <end position="384"/>
    </location>
</feature>
<keyword evidence="4" id="KW-0472">Membrane</keyword>
<dbReference type="InterPro" id="IPR003660">
    <property type="entry name" value="HAMP_dom"/>
</dbReference>
<name>A0ABV2L382_9HYPH</name>
<proteinExistence type="inferred from homology"/>
<evidence type="ECO:0000256" key="2">
    <source>
        <dbReference type="ARBA" id="ARBA00029447"/>
    </source>
</evidence>
<dbReference type="InterPro" id="IPR010910">
    <property type="entry name" value="Nitrate/nitrite_sensing_bac"/>
</dbReference>
<evidence type="ECO:0000259" key="6">
    <source>
        <dbReference type="PROSITE" id="PS50885"/>
    </source>
</evidence>
<dbReference type="PANTHER" id="PTHR32089:SF112">
    <property type="entry name" value="LYSOZYME-LIKE PROTEIN-RELATED"/>
    <property type="match status" value="1"/>
</dbReference>
<evidence type="ECO:0000256" key="4">
    <source>
        <dbReference type="SAM" id="Phobius"/>
    </source>
</evidence>
<dbReference type="RefSeq" id="WP_238275353.1">
    <property type="nucleotide sequence ID" value="NZ_BPQL01000006.1"/>
</dbReference>
<keyword evidence="1 3" id="KW-0807">Transducer</keyword>
<keyword evidence="9" id="KW-1185">Reference proteome</keyword>
<dbReference type="Gene3D" id="6.10.340.10">
    <property type="match status" value="1"/>
</dbReference>
<dbReference type="InterPro" id="IPR004089">
    <property type="entry name" value="MCPsignal_dom"/>
</dbReference>
<keyword evidence="4" id="KW-1133">Transmembrane helix</keyword>
<reference evidence="8 9" key="1">
    <citation type="submission" date="2024-06" db="EMBL/GenBank/DDBJ databases">
        <title>Genomic Encyclopedia of Type Strains, Phase IV (KMG-IV): sequencing the most valuable type-strain genomes for metagenomic binning, comparative biology and taxonomic classification.</title>
        <authorList>
            <person name="Goeker M."/>
        </authorList>
    </citation>
    <scope>NUCLEOTIDE SEQUENCE [LARGE SCALE GENOMIC DNA]</scope>
    <source>
        <strain evidence="8 9">DSM 21331</strain>
    </source>
</reference>
<comment type="similarity">
    <text evidence="2">Belongs to the methyl-accepting chemotaxis (MCP) protein family.</text>
</comment>
<gene>
    <name evidence="8" type="ORF">ABID43_001817</name>
</gene>
<keyword evidence="4" id="KW-0812">Transmembrane</keyword>
<comment type="caution">
    <text evidence="8">The sequence shown here is derived from an EMBL/GenBank/DDBJ whole genome shotgun (WGS) entry which is preliminary data.</text>
</comment>
<feature type="transmembrane region" description="Helical" evidence="4">
    <location>
        <begin position="309"/>
        <end position="330"/>
    </location>
</feature>
<dbReference type="InterPro" id="IPR013587">
    <property type="entry name" value="Nitrate/nitrite_sensing"/>
</dbReference>
<evidence type="ECO:0000256" key="1">
    <source>
        <dbReference type="ARBA" id="ARBA00023224"/>
    </source>
</evidence>
<dbReference type="Gene3D" id="1.10.287.950">
    <property type="entry name" value="Methyl-accepting chemotaxis protein"/>
    <property type="match status" value="1"/>
</dbReference>
<accession>A0ABV2L382</accession>
<sequence>MSAGFFSSLRVRILLVALAPCFAFAVVAGLTIVERIEERARMAQVQDLVGFAGRVSAFVHEAQRERGASSLFLGSKGTQFRAELDAQRLRTDDSRRALDIVAGAEAFGAGMARRQATLADGLAGIAAHRKAVDDLARTPAQNMALYSGVIAQALDLVREMSQVASSADLAARVSAYSAFLSLKELAGQERAAASAIIGAGRIDLPGHERLTGLLAGQTTYEALFRLGADPAQAAQLDATKAGAPAREVDRLRRIVLDTAPGTPLAVTDAPAWFGLATQRIDGLKGIEDRLTADLDAAAGSARAAAERSAALWITLGLATLTLSCAVAFVFGTAIARPLARIAEALTAIGRGEAAGAIPQGGAREVRAIAGAAVAFRDSVAERQRIAGEAEQLTAQATAARTAAMHDMADRFEARAGGIVEAVSAASSQLEAAAYALTQAASDTSSLSQAVAAASQDTAATADTVAAATEELSASVREIGARVETSAAVADEAERDAVRMKGDVDRLAQSAASIGEIVGLISSIAAQTNLLALNATIEAARAGEAGRGFAVVAAEVKSLATQTARATEDIAAKVAEITHSTDASVATIAGITEVIQRLSRLSGDISAAVEQQGAATQEIARNTTLTSEGTRAVSGHITGVREAAESARAGSAQVLTAASDLARQAASLRREVDGFLVTVRAA</sequence>
<evidence type="ECO:0000256" key="3">
    <source>
        <dbReference type="PROSITE-ProRule" id="PRU00284"/>
    </source>
</evidence>
<dbReference type="Proteomes" id="UP001549145">
    <property type="component" value="Unassembled WGS sequence"/>
</dbReference>
<dbReference type="PROSITE" id="PS50906">
    <property type="entry name" value="NIT"/>
    <property type="match status" value="1"/>
</dbReference>
<feature type="domain" description="Methyl-accepting transducer" evidence="5">
    <location>
        <begin position="425"/>
        <end position="661"/>
    </location>
</feature>
<evidence type="ECO:0000313" key="9">
    <source>
        <dbReference type="Proteomes" id="UP001549145"/>
    </source>
</evidence>
<dbReference type="SMART" id="SM00283">
    <property type="entry name" value="MA"/>
    <property type="match status" value="1"/>
</dbReference>